<dbReference type="GO" id="GO:0005681">
    <property type="term" value="C:spliceosomal complex"/>
    <property type="evidence" value="ECO:0007669"/>
    <property type="project" value="TreeGrafter"/>
</dbReference>
<name>A0AAD4RXS0_9MAGN</name>
<reference evidence="2" key="1">
    <citation type="submission" date="2022-04" db="EMBL/GenBank/DDBJ databases">
        <title>A functionally conserved STORR gene fusion in Papaver species that diverged 16.8 million years ago.</title>
        <authorList>
            <person name="Catania T."/>
        </authorList>
    </citation>
    <scope>NUCLEOTIDE SEQUENCE</scope>
    <source>
        <strain evidence="2">S-188037</strain>
    </source>
</reference>
<evidence type="ECO:0000256" key="1">
    <source>
        <dbReference type="SAM" id="MobiDB-lite"/>
    </source>
</evidence>
<dbReference type="AlphaFoldDB" id="A0AAD4RXS0"/>
<proteinExistence type="predicted"/>
<feature type="region of interest" description="Disordered" evidence="1">
    <location>
        <begin position="1"/>
        <end position="48"/>
    </location>
</feature>
<protein>
    <submittedName>
        <fullName evidence="2">Uncharacterized protein</fullName>
    </submittedName>
</protein>
<dbReference type="InterPro" id="IPR045166">
    <property type="entry name" value="Spp2-like"/>
</dbReference>
<dbReference type="GO" id="GO:0000398">
    <property type="term" value="P:mRNA splicing, via spliceosome"/>
    <property type="evidence" value="ECO:0007669"/>
    <property type="project" value="InterPro"/>
</dbReference>
<evidence type="ECO:0000313" key="3">
    <source>
        <dbReference type="Proteomes" id="UP001202328"/>
    </source>
</evidence>
<gene>
    <name evidence="2" type="ORF">MKW98_007802</name>
</gene>
<feature type="compositionally biased region" description="Basic and acidic residues" evidence="1">
    <location>
        <begin position="17"/>
        <end position="47"/>
    </location>
</feature>
<dbReference type="EMBL" id="JAJJMB010017174">
    <property type="protein sequence ID" value="KAI3841321.1"/>
    <property type="molecule type" value="Genomic_DNA"/>
</dbReference>
<evidence type="ECO:0000313" key="2">
    <source>
        <dbReference type="EMBL" id="KAI3841321.1"/>
    </source>
</evidence>
<accession>A0AAD4RXS0</accession>
<dbReference type="PANTHER" id="PTHR15818:SF2">
    <property type="entry name" value="G-PATCH DOMAIN AND KOW MOTIFS-CONTAINING PROTEIN"/>
    <property type="match status" value="1"/>
</dbReference>
<organism evidence="2 3">
    <name type="scientific">Papaver atlanticum</name>
    <dbReference type="NCBI Taxonomy" id="357466"/>
    <lineage>
        <taxon>Eukaryota</taxon>
        <taxon>Viridiplantae</taxon>
        <taxon>Streptophyta</taxon>
        <taxon>Embryophyta</taxon>
        <taxon>Tracheophyta</taxon>
        <taxon>Spermatophyta</taxon>
        <taxon>Magnoliopsida</taxon>
        <taxon>Ranunculales</taxon>
        <taxon>Papaveraceae</taxon>
        <taxon>Papaveroideae</taxon>
        <taxon>Papaver</taxon>
    </lineage>
</organism>
<feature type="compositionally biased region" description="Polar residues" evidence="1">
    <location>
        <begin position="1"/>
        <end position="12"/>
    </location>
</feature>
<dbReference type="Proteomes" id="UP001202328">
    <property type="component" value="Unassembled WGS sequence"/>
</dbReference>
<comment type="caution">
    <text evidence="2">The sequence shown here is derived from an EMBL/GenBank/DDBJ whole genome shotgun (WGS) entry which is preliminary data.</text>
</comment>
<dbReference type="PANTHER" id="PTHR15818">
    <property type="entry name" value="G PATCH AND KOW-CONTAINING"/>
    <property type="match status" value="1"/>
</dbReference>
<keyword evidence="3" id="KW-1185">Reference proteome</keyword>
<sequence length="166" mass="18677">MKLSFSLNSKSNPKPRYNLEEEKSSDTKREYITEFDPTKPIDDDKRPKIIIPPLENSWKCTNKMKNLESLTKASATDDPESRFEAAAPTTAEVGDQGFKYGLTLRKKEDDVQEDVVMVDANGGSIESLMLNKFKEDMEKLPEDRGINEFIDCPVEGYGEALLAGYG</sequence>